<protein>
    <submittedName>
        <fullName evidence="1">Uncharacterized protein</fullName>
    </submittedName>
</protein>
<dbReference type="AlphaFoldDB" id="A0A8J2P152"/>
<organism evidence="1 2">
    <name type="scientific">Allacma fusca</name>
    <dbReference type="NCBI Taxonomy" id="39272"/>
    <lineage>
        <taxon>Eukaryota</taxon>
        <taxon>Metazoa</taxon>
        <taxon>Ecdysozoa</taxon>
        <taxon>Arthropoda</taxon>
        <taxon>Hexapoda</taxon>
        <taxon>Collembola</taxon>
        <taxon>Symphypleona</taxon>
        <taxon>Sminthuridae</taxon>
        <taxon>Allacma</taxon>
    </lineage>
</organism>
<comment type="caution">
    <text evidence="1">The sequence shown here is derived from an EMBL/GenBank/DDBJ whole genome shotgun (WGS) entry which is preliminary data.</text>
</comment>
<evidence type="ECO:0000313" key="1">
    <source>
        <dbReference type="EMBL" id="CAG7734598.1"/>
    </source>
</evidence>
<evidence type="ECO:0000313" key="2">
    <source>
        <dbReference type="Proteomes" id="UP000708208"/>
    </source>
</evidence>
<accession>A0A8J2P152</accession>
<proteinExistence type="predicted"/>
<reference evidence="1" key="1">
    <citation type="submission" date="2021-06" db="EMBL/GenBank/DDBJ databases">
        <authorList>
            <person name="Hodson N. C."/>
            <person name="Mongue J. A."/>
            <person name="Jaron S. K."/>
        </authorList>
    </citation>
    <scope>NUCLEOTIDE SEQUENCE</scope>
</reference>
<name>A0A8J2P152_9HEXA</name>
<dbReference type="EMBL" id="CAJVCH010272527">
    <property type="protein sequence ID" value="CAG7734598.1"/>
    <property type="molecule type" value="Genomic_DNA"/>
</dbReference>
<gene>
    <name evidence="1" type="ORF">AFUS01_LOCUS22980</name>
</gene>
<dbReference type="Proteomes" id="UP000708208">
    <property type="component" value="Unassembled WGS sequence"/>
</dbReference>
<sequence length="99" mass="11129">MIYISVLQAENIYTEETFLGEDLLEIYDGTSDELVKSELKFFYIMMKTEPTVIKIGNYFDLDKKLIITIGVHTLTFLIAITQFGISTDGSPASCKSESS</sequence>
<keyword evidence="2" id="KW-1185">Reference proteome</keyword>